<reference evidence="3" key="2">
    <citation type="submission" date="2013-12" db="EMBL/GenBank/DDBJ databases">
        <authorList>
            <person name="Yu Y."/>
            <person name="Lee S."/>
            <person name="de Baynast K."/>
            <person name="Wissotski M."/>
            <person name="Liu L."/>
            <person name="Talag J."/>
            <person name="Goicoechea J."/>
            <person name="Angelova A."/>
            <person name="Jetty R."/>
            <person name="Kudrna D."/>
            <person name="Golser W."/>
            <person name="Rivera L."/>
            <person name="Zhang J."/>
            <person name="Wing R."/>
        </authorList>
    </citation>
    <scope>NUCLEOTIDE SEQUENCE</scope>
</reference>
<dbReference type="GO" id="GO:0046872">
    <property type="term" value="F:metal ion binding"/>
    <property type="evidence" value="ECO:0007669"/>
    <property type="project" value="InterPro"/>
</dbReference>
<dbReference type="SUPFAM" id="SSF55008">
    <property type="entry name" value="HMA, heavy metal-associated domain"/>
    <property type="match status" value="1"/>
</dbReference>
<accession>A0A0D9XUC0</accession>
<dbReference type="HOGENOM" id="CLU_060839_3_1_1"/>
<dbReference type="STRING" id="77586.A0A0D9XUC0"/>
<dbReference type="EnsemblPlants" id="LPERR11G16580.1">
    <property type="protein sequence ID" value="LPERR11G16580.1"/>
    <property type="gene ID" value="LPERR11G16580"/>
</dbReference>
<dbReference type="AlphaFoldDB" id="A0A0D9XUC0"/>
<evidence type="ECO:0000313" key="2">
    <source>
        <dbReference type="EnsemblPlants" id="LPERR11G16580.1"/>
    </source>
</evidence>
<feature type="compositionally biased region" description="Basic residues" evidence="1">
    <location>
        <begin position="108"/>
        <end position="118"/>
    </location>
</feature>
<feature type="region of interest" description="Disordered" evidence="1">
    <location>
        <begin position="81"/>
        <end position="165"/>
    </location>
</feature>
<organism evidence="2 3">
    <name type="scientific">Leersia perrieri</name>
    <dbReference type="NCBI Taxonomy" id="77586"/>
    <lineage>
        <taxon>Eukaryota</taxon>
        <taxon>Viridiplantae</taxon>
        <taxon>Streptophyta</taxon>
        <taxon>Embryophyta</taxon>
        <taxon>Tracheophyta</taxon>
        <taxon>Spermatophyta</taxon>
        <taxon>Magnoliopsida</taxon>
        <taxon>Liliopsida</taxon>
        <taxon>Poales</taxon>
        <taxon>Poaceae</taxon>
        <taxon>BOP clade</taxon>
        <taxon>Oryzoideae</taxon>
        <taxon>Oryzeae</taxon>
        <taxon>Oryzinae</taxon>
        <taxon>Leersia</taxon>
    </lineage>
</organism>
<dbReference type="GO" id="GO:1900150">
    <property type="term" value="P:regulation of defense response to fungus"/>
    <property type="evidence" value="ECO:0007669"/>
    <property type="project" value="InterPro"/>
</dbReference>
<dbReference type="eggNOG" id="ENOG502R8VI">
    <property type="taxonomic scope" value="Eukaryota"/>
</dbReference>
<feature type="compositionally biased region" description="Pro residues" evidence="1">
    <location>
        <begin position="85"/>
        <end position="105"/>
    </location>
</feature>
<feature type="compositionally biased region" description="Pro residues" evidence="1">
    <location>
        <begin position="124"/>
        <end position="161"/>
    </location>
</feature>
<dbReference type="Gene3D" id="3.30.70.100">
    <property type="match status" value="1"/>
</dbReference>
<keyword evidence="3" id="KW-1185">Reference proteome</keyword>
<dbReference type="PANTHER" id="PTHR47488:SF7">
    <property type="entry name" value="HEAVY METAL TRANSPORT_DETOXIFICATION SUPERFAMILY PROTEIN"/>
    <property type="match status" value="1"/>
</dbReference>
<evidence type="ECO:0008006" key="4">
    <source>
        <dbReference type="Google" id="ProtNLM"/>
    </source>
</evidence>
<feature type="compositionally biased region" description="Pro residues" evidence="1">
    <location>
        <begin position="198"/>
        <end position="212"/>
    </location>
</feature>
<name>A0A0D9XUC0_9ORYZ</name>
<protein>
    <recommendedName>
        <fullName evidence="4">HMA domain-containing protein</fullName>
    </recommendedName>
</protein>
<sequence>MLLSTQISTLILKVDLACHKCYNKIRKILCSLQDQERITTISYDTKNNIVVIAGTFDPQRLCCRIRCKGGKVIKDTHIVDSGAALPPPKMADFAPPPMTSSPPPAKNSGKKKKWKKDKHKENIPPSPPPEHFRPPPMTSPPHQPPPPPENMRPPSPPPENMPAPQILTVGPAIVEEEKHHERPAELEPPSPPHKERPPSPVMEKPPPPPPMYKPPPAVRPCYPIDMTTTTMVEIPSWPAAPCYQGCYEGCRCGSCGRVYGYSVPSARPPPLIPPPATATCYGGGGGVPYCGGYSGCRIVNEEDPTACAIM</sequence>
<dbReference type="Proteomes" id="UP000032180">
    <property type="component" value="Chromosome 11"/>
</dbReference>
<reference evidence="2 3" key="1">
    <citation type="submission" date="2012-08" db="EMBL/GenBank/DDBJ databases">
        <title>Oryza genome evolution.</title>
        <authorList>
            <person name="Wing R.A."/>
        </authorList>
    </citation>
    <scope>NUCLEOTIDE SEQUENCE</scope>
</reference>
<reference evidence="2" key="3">
    <citation type="submission" date="2015-04" db="UniProtKB">
        <authorList>
            <consortium name="EnsemblPlants"/>
        </authorList>
    </citation>
    <scope>IDENTIFICATION</scope>
</reference>
<dbReference type="InterPro" id="IPR044169">
    <property type="entry name" value="PI21"/>
</dbReference>
<dbReference type="Gramene" id="LPERR11G16580.1">
    <property type="protein sequence ID" value="LPERR11G16580.1"/>
    <property type="gene ID" value="LPERR11G16580"/>
</dbReference>
<evidence type="ECO:0000313" key="3">
    <source>
        <dbReference type="Proteomes" id="UP000032180"/>
    </source>
</evidence>
<feature type="region of interest" description="Disordered" evidence="1">
    <location>
        <begin position="177"/>
        <end position="212"/>
    </location>
</feature>
<dbReference type="PANTHER" id="PTHR47488">
    <property type="entry name" value="HEAVY METAL TRANSPORT/DETOXIFICATION SUPERFAMILY PROTEIN"/>
    <property type="match status" value="1"/>
</dbReference>
<dbReference type="InterPro" id="IPR036163">
    <property type="entry name" value="HMA_dom_sf"/>
</dbReference>
<proteinExistence type="predicted"/>
<evidence type="ECO:0000256" key="1">
    <source>
        <dbReference type="SAM" id="MobiDB-lite"/>
    </source>
</evidence>